<dbReference type="InterPro" id="IPR003598">
    <property type="entry name" value="Ig_sub2"/>
</dbReference>
<keyword evidence="3" id="KW-0130">Cell adhesion</keyword>
<keyword evidence="2" id="KW-0677">Repeat</keyword>
<evidence type="ECO:0000256" key="3">
    <source>
        <dbReference type="ARBA" id="ARBA00022889"/>
    </source>
</evidence>
<evidence type="ECO:0000256" key="1">
    <source>
        <dbReference type="ARBA" id="ARBA00022433"/>
    </source>
</evidence>
<dbReference type="PANTHER" id="PTHR13817">
    <property type="entry name" value="TITIN"/>
    <property type="match status" value="1"/>
</dbReference>
<accession>A0A401RNY9</accession>
<evidence type="ECO:0000259" key="11">
    <source>
        <dbReference type="PROSITE" id="PS50853"/>
    </source>
</evidence>
<feature type="non-terminal residue" evidence="12">
    <location>
        <position position="1"/>
    </location>
</feature>
<dbReference type="Pfam" id="PF07679">
    <property type="entry name" value="I-set"/>
    <property type="match status" value="2"/>
</dbReference>
<dbReference type="SUPFAM" id="SSF49265">
    <property type="entry name" value="Fibronectin type III"/>
    <property type="match status" value="1"/>
</dbReference>
<evidence type="ECO:0000256" key="8">
    <source>
        <dbReference type="ARBA" id="ARBA00071968"/>
    </source>
</evidence>
<evidence type="ECO:0000313" key="13">
    <source>
        <dbReference type="Proteomes" id="UP000287033"/>
    </source>
</evidence>
<dbReference type="FunFam" id="2.60.40.10:FF:000557">
    <property type="entry name" value="Myosin binding protein Ha"/>
    <property type="match status" value="1"/>
</dbReference>
<dbReference type="InterPro" id="IPR036179">
    <property type="entry name" value="Ig-like_dom_sf"/>
</dbReference>
<dbReference type="PANTHER" id="PTHR13817:SF49">
    <property type="entry name" value="MYOSIN-BINDING PROTEIN H"/>
    <property type="match status" value="1"/>
</dbReference>
<dbReference type="STRING" id="137246.A0A401RNY9"/>
<evidence type="ECO:0000256" key="5">
    <source>
        <dbReference type="ARBA" id="ARBA00023319"/>
    </source>
</evidence>
<proteinExistence type="inferred from homology"/>
<organism evidence="12 13">
    <name type="scientific">Chiloscyllium punctatum</name>
    <name type="common">Brownbanded bambooshark</name>
    <name type="synonym">Hemiscyllium punctatum</name>
    <dbReference type="NCBI Taxonomy" id="137246"/>
    <lineage>
        <taxon>Eukaryota</taxon>
        <taxon>Metazoa</taxon>
        <taxon>Chordata</taxon>
        <taxon>Craniata</taxon>
        <taxon>Vertebrata</taxon>
        <taxon>Chondrichthyes</taxon>
        <taxon>Elasmobranchii</taxon>
        <taxon>Galeomorphii</taxon>
        <taxon>Galeoidea</taxon>
        <taxon>Orectolobiformes</taxon>
        <taxon>Hemiscylliidae</taxon>
        <taxon>Chiloscyllium</taxon>
    </lineage>
</organism>
<dbReference type="AlphaFoldDB" id="A0A401RNY9"/>
<dbReference type="OrthoDB" id="6107607at2759"/>
<dbReference type="InterPro" id="IPR013783">
    <property type="entry name" value="Ig-like_fold"/>
</dbReference>
<dbReference type="SMART" id="SM00409">
    <property type="entry name" value="IG"/>
    <property type="match status" value="2"/>
</dbReference>
<dbReference type="GO" id="GO:0007155">
    <property type="term" value="P:cell adhesion"/>
    <property type="evidence" value="ECO:0007669"/>
    <property type="project" value="UniProtKB-KW"/>
</dbReference>
<dbReference type="OMA" id="LEWVPVN"/>
<evidence type="ECO:0000256" key="4">
    <source>
        <dbReference type="ARBA" id="ARBA00023179"/>
    </source>
</evidence>
<comment type="similarity">
    <text evidence="6">Belongs to the immunoglobulin superfamily. MyBP family.</text>
</comment>
<keyword evidence="4" id="KW-0514">Muscle protein</keyword>
<keyword evidence="13" id="KW-1185">Reference proteome</keyword>
<comment type="function">
    <text evidence="7">Binds to myosin; probably involved in interaction with thick myofilaments in the A-band.</text>
</comment>
<dbReference type="PROSITE" id="PS50853">
    <property type="entry name" value="FN3"/>
    <property type="match status" value="2"/>
</dbReference>
<evidence type="ECO:0000256" key="2">
    <source>
        <dbReference type="ARBA" id="ARBA00022737"/>
    </source>
</evidence>
<evidence type="ECO:0000313" key="12">
    <source>
        <dbReference type="EMBL" id="GCC19814.1"/>
    </source>
</evidence>
<keyword evidence="5" id="KW-0393">Immunoglobulin domain</keyword>
<sequence length="410" mass="45840">VPEGQPVDLAVDDVTGTSLTLSWNPPKYIGHTGLAGYLVEYRKESTDTWVAVNKDVTTKTVLVIKNLTEGDKVQPRVKAVHGDGAVGTAIFPEPVVIRQPIDPPKIRLPRNLRETFIRKVGQQLNLSIPIQGNLQPTITWTKDEQPMDEAHVNIRNSPMDTILFIRKLERKDSGKYKLVAQINTLVDEVVIDIQVVEKPGPPRNLKMVDVWGFNVALEWQPPTDNGNAEIKGYTIQKADKKTGEWFTVVEKCRSCSYTVSNLVMGNCYNFRVFSENLCGLSETAAQCKDTANIPKISTPYNAPIYQEKDFTEAPKFTQPPTDKTATVGFTTKLFCSVRGNPKPRISWLKNQMLIEHDPKFRTLTNEGICTLEIRKPSTFDRGVYTCRAVNALGEAVADCRLDVKTVPVPQ</sequence>
<dbReference type="SUPFAM" id="SSF48726">
    <property type="entry name" value="Immunoglobulin"/>
    <property type="match status" value="2"/>
</dbReference>
<feature type="domain" description="Fibronectin type-III" evidence="11">
    <location>
        <begin position="201"/>
        <end position="296"/>
    </location>
</feature>
<gene>
    <name evidence="12" type="ORF">chiPu_0021167</name>
</gene>
<evidence type="ECO:0000256" key="6">
    <source>
        <dbReference type="ARBA" id="ARBA00038352"/>
    </source>
</evidence>
<dbReference type="InterPro" id="IPR036116">
    <property type="entry name" value="FN3_sf"/>
</dbReference>
<dbReference type="Proteomes" id="UP000287033">
    <property type="component" value="Unassembled WGS sequence"/>
</dbReference>
<dbReference type="Pfam" id="PF00041">
    <property type="entry name" value="fn3"/>
    <property type="match status" value="2"/>
</dbReference>
<feature type="domain" description="Ig-like" evidence="10">
    <location>
        <begin position="314"/>
        <end position="397"/>
    </location>
</feature>
<dbReference type="InterPro" id="IPR007110">
    <property type="entry name" value="Ig-like_dom"/>
</dbReference>
<reference evidence="12 13" key="1">
    <citation type="journal article" date="2018" name="Nat. Ecol. Evol.">
        <title>Shark genomes provide insights into elasmobranch evolution and the origin of vertebrates.</title>
        <authorList>
            <person name="Hara Y"/>
            <person name="Yamaguchi K"/>
            <person name="Onimaru K"/>
            <person name="Kadota M"/>
            <person name="Koyanagi M"/>
            <person name="Keeley SD"/>
            <person name="Tatsumi K"/>
            <person name="Tanaka K"/>
            <person name="Motone F"/>
            <person name="Kageyama Y"/>
            <person name="Nozu R"/>
            <person name="Adachi N"/>
            <person name="Nishimura O"/>
            <person name="Nakagawa R"/>
            <person name="Tanegashima C"/>
            <person name="Kiyatake I"/>
            <person name="Matsumoto R"/>
            <person name="Murakumo K"/>
            <person name="Nishida K"/>
            <person name="Terakita A"/>
            <person name="Kuratani S"/>
            <person name="Sato K"/>
            <person name="Hyodo S Kuraku.S."/>
        </authorList>
    </citation>
    <scope>NUCLEOTIDE SEQUENCE [LARGE SCALE GENOMIC DNA]</scope>
</reference>
<comment type="caution">
    <text evidence="12">The sequence shown here is derived from an EMBL/GenBank/DDBJ whole genome shotgun (WGS) entry which is preliminary data.</text>
</comment>
<dbReference type="PROSITE" id="PS50835">
    <property type="entry name" value="IG_LIKE"/>
    <property type="match status" value="1"/>
</dbReference>
<dbReference type="FunFam" id="2.60.40.10:FF:000062">
    <property type="entry name" value="Myosin-binding protein C, slow type"/>
    <property type="match status" value="1"/>
</dbReference>
<dbReference type="InterPro" id="IPR003961">
    <property type="entry name" value="FN3_dom"/>
</dbReference>
<protein>
    <recommendedName>
        <fullName evidence="8">Myosin-binding protein H</fullName>
    </recommendedName>
    <alternativeName>
        <fullName evidence="9">H-protein</fullName>
    </alternativeName>
</protein>
<dbReference type="InterPro" id="IPR003599">
    <property type="entry name" value="Ig_sub"/>
</dbReference>
<dbReference type="EMBL" id="BEZZ01003463">
    <property type="protein sequence ID" value="GCC19814.1"/>
    <property type="molecule type" value="Genomic_DNA"/>
</dbReference>
<dbReference type="InterPro" id="IPR013098">
    <property type="entry name" value="Ig_I-set"/>
</dbReference>
<dbReference type="PRINTS" id="PR00014">
    <property type="entry name" value="FNTYPEIII"/>
</dbReference>
<evidence type="ECO:0000259" key="10">
    <source>
        <dbReference type="PROSITE" id="PS50835"/>
    </source>
</evidence>
<dbReference type="SMART" id="SM00060">
    <property type="entry name" value="FN3"/>
    <property type="match status" value="2"/>
</dbReference>
<feature type="domain" description="Fibronectin type-III" evidence="11">
    <location>
        <begin position="5"/>
        <end position="100"/>
    </location>
</feature>
<dbReference type="CDD" id="cd00063">
    <property type="entry name" value="FN3"/>
    <property type="match status" value="2"/>
</dbReference>
<evidence type="ECO:0000256" key="7">
    <source>
        <dbReference type="ARBA" id="ARBA00060255"/>
    </source>
</evidence>
<dbReference type="Gene3D" id="2.60.40.10">
    <property type="entry name" value="Immunoglobulins"/>
    <property type="match status" value="4"/>
</dbReference>
<dbReference type="SMART" id="SM00408">
    <property type="entry name" value="IGc2"/>
    <property type="match status" value="2"/>
</dbReference>
<dbReference type="GO" id="GO:0032982">
    <property type="term" value="C:myosin filament"/>
    <property type="evidence" value="ECO:0007669"/>
    <property type="project" value="UniProtKB-KW"/>
</dbReference>
<dbReference type="FunFam" id="2.60.40.10:FF:000225">
    <property type="entry name" value="Myosin-binding protein C, cardiac-type"/>
    <property type="match status" value="1"/>
</dbReference>
<dbReference type="FunFam" id="2.60.40.10:FF:000031">
    <property type="entry name" value="Myosin-binding protein C, slow type"/>
    <property type="match status" value="1"/>
</dbReference>
<dbReference type="InterPro" id="IPR050964">
    <property type="entry name" value="Striated_Muscle_Regulatory"/>
</dbReference>
<name>A0A401RNY9_CHIPU</name>
<evidence type="ECO:0000256" key="9">
    <source>
        <dbReference type="ARBA" id="ARBA00078133"/>
    </source>
</evidence>
<keyword evidence="1" id="KW-0787">Thick filament</keyword>